<accession>A0A6A6TEG7</accession>
<protein>
    <recommendedName>
        <fullName evidence="9">Mitochondrial pyruvate carrier</fullName>
    </recommendedName>
</protein>
<comment type="similarity">
    <text evidence="2 9">Belongs to the mitochondrial pyruvate carrier (MPC) (TC 2.A.105) family.</text>
</comment>
<keyword evidence="11" id="KW-1185">Reference proteome</keyword>
<proteinExistence type="inferred from homology"/>
<keyword evidence="5 9" id="KW-0999">Mitochondrion inner membrane</keyword>
<dbReference type="InterPro" id="IPR005336">
    <property type="entry name" value="MPC"/>
</dbReference>
<keyword evidence="4" id="KW-0812">Transmembrane</keyword>
<name>A0A6A6TEG7_9PLEO</name>
<evidence type="ECO:0000313" key="11">
    <source>
        <dbReference type="Proteomes" id="UP000799324"/>
    </source>
</evidence>
<keyword evidence="3 9" id="KW-0813">Transport</keyword>
<sequence length="139" mass="15207">MAAAIKALNAKIRSNKYLDYLCSTHFWGPASNFGIPIAAVADMSKDPEIISGRMTAALSLYSAVFMRYSLAVTPKNYLLFGCHFINCGSQLTQGYRFLNYWNFGGREAALQAKGLEQKVEGKVAEGVEKAKEVAGKVTK</sequence>
<evidence type="ECO:0000256" key="8">
    <source>
        <dbReference type="ARBA" id="ARBA00023136"/>
    </source>
</evidence>
<organism evidence="10 11">
    <name type="scientific">Lophiostoma macrostomum CBS 122681</name>
    <dbReference type="NCBI Taxonomy" id="1314788"/>
    <lineage>
        <taxon>Eukaryota</taxon>
        <taxon>Fungi</taxon>
        <taxon>Dikarya</taxon>
        <taxon>Ascomycota</taxon>
        <taxon>Pezizomycotina</taxon>
        <taxon>Dothideomycetes</taxon>
        <taxon>Pleosporomycetidae</taxon>
        <taxon>Pleosporales</taxon>
        <taxon>Lophiostomataceae</taxon>
        <taxon>Lophiostoma</taxon>
    </lineage>
</organism>
<dbReference type="GO" id="GO:0006850">
    <property type="term" value="P:pyruvate import into mitochondria"/>
    <property type="evidence" value="ECO:0007669"/>
    <property type="project" value="InterPro"/>
</dbReference>
<keyword evidence="8" id="KW-0472">Membrane</keyword>
<evidence type="ECO:0000256" key="5">
    <source>
        <dbReference type="ARBA" id="ARBA00022792"/>
    </source>
</evidence>
<keyword evidence="6" id="KW-1133">Transmembrane helix</keyword>
<evidence type="ECO:0000313" key="10">
    <source>
        <dbReference type="EMBL" id="KAF2657303.1"/>
    </source>
</evidence>
<dbReference type="GO" id="GO:0005743">
    <property type="term" value="C:mitochondrial inner membrane"/>
    <property type="evidence" value="ECO:0007669"/>
    <property type="project" value="UniProtKB-SubCell"/>
</dbReference>
<evidence type="ECO:0000256" key="6">
    <source>
        <dbReference type="ARBA" id="ARBA00022989"/>
    </source>
</evidence>
<evidence type="ECO:0000256" key="3">
    <source>
        <dbReference type="ARBA" id="ARBA00022448"/>
    </source>
</evidence>
<dbReference type="OrthoDB" id="1697690at2759"/>
<evidence type="ECO:0000256" key="1">
    <source>
        <dbReference type="ARBA" id="ARBA00004448"/>
    </source>
</evidence>
<comment type="function">
    <text evidence="9">Mediates the uptake of pyruvate into mitochondria.</text>
</comment>
<keyword evidence="7 9" id="KW-0496">Mitochondrion</keyword>
<comment type="subcellular location">
    <subcellularLocation>
        <location evidence="1 9">Mitochondrion inner membrane</location>
        <topology evidence="1 9">Multi-pass membrane protein</topology>
    </subcellularLocation>
</comment>
<dbReference type="Pfam" id="PF03650">
    <property type="entry name" value="MPC"/>
    <property type="match status" value="1"/>
</dbReference>
<dbReference type="Proteomes" id="UP000799324">
    <property type="component" value="Unassembled WGS sequence"/>
</dbReference>
<evidence type="ECO:0000256" key="4">
    <source>
        <dbReference type="ARBA" id="ARBA00022692"/>
    </source>
</evidence>
<gene>
    <name evidence="10" type="ORF">K491DRAFT_703492</name>
</gene>
<evidence type="ECO:0000256" key="7">
    <source>
        <dbReference type="ARBA" id="ARBA00023128"/>
    </source>
</evidence>
<evidence type="ECO:0000256" key="9">
    <source>
        <dbReference type="RuleBase" id="RU363100"/>
    </source>
</evidence>
<reference evidence="10" key="1">
    <citation type="journal article" date="2020" name="Stud. Mycol.">
        <title>101 Dothideomycetes genomes: a test case for predicting lifestyles and emergence of pathogens.</title>
        <authorList>
            <person name="Haridas S."/>
            <person name="Albert R."/>
            <person name="Binder M."/>
            <person name="Bloem J."/>
            <person name="Labutti K."/>
            <person name="Salamov A."/>
            <person name="Andreopoulos B."/>
            <person name="Baker S."/>
            <person name="Barry K."/>
            <person name="Bills G."/>
            <person name="Bluhm B."/>
            <person name="Cannon C."/>
            <person name="Castanera R."/>
            <person name="Culley D."/>
            <person name="Daum C."/>
            <person name="Ezra D."/>
            <person name="Gonzalez J."/>
            <person name="Henrissat B."/>
            <person name="Kuo A."/>
            <person name="Liang C."/>
            <person name="Lipzen A."/>
            <person name="Lutzoni F."/>
            <person name="Magnuson J."/>
            <person name="Mondo S."/>
            <person name="Nolan M."/>
            <person name="Ohm R."/>
            <person name="Pangilinan J."/>
            <person name="Park H.-J."/>
            <person name="Ramirez L."/>
            <person name="Alfaro M."/>
            <person name="Sun H."/>
            <person name="Tritt A."/>
            <person name="Yoshinaga Y."/>
            <person name="Zwiers L.-H."/>
            <person name="Turgeon B."/>
            <person name="Goodwin S."/>
            <person name="Spatafora J."/>
            <person name="Crous P."/>
            <person name="Grigoriev I."/>
        </authorList>
    </citation>
    <scope>NUCLEOTIDE SEQUENCE</scope>
    <source>
        <strain evidence="10">CBS 122681</strain>
    </source>
</reference>
<dbReference type="AlphaFoldDB" id="A0A6A6TEG7"/>
<dbReference type="PANTHER" id="PTHR14154">
    <property type="entry name" value="UPF0041 BRAIN PROTEIN 44-RELATED"/>
    <property type="match status" value="1"/>
</dbReference>
<dbReference type="EMBL" id="MU004326">
    <property type="protein sequence ID" value="KAF2657303.1"/>
    <property type="molecule type" value="Genomic_DNA"/>
</dbReference>
<evidence type="ECO:0000256" key="2">
    <source>
        <dbReference type="ARBA" id="ARBA00006416"/>
    </source>
</evidence>